<dbReference type="PANTHER" id="PTHR42684:SF1">
    <property type="entry name" value="BETA-ALANINE--PYRUVATE AMINOTRANSFERASE"/>
    <property type="match status" value="1"/>
</dbReference>
<dbReference type="InterPro" id="IPR015422">
    <property type="entry name" value="PyrdxlP-dep_Trfase_small"/>
</dbReference>
<comment type="similarity">
    <text evidence="2 6">Belongs to the class-III pyridoxal-phosphate-dependent aminotransferase family.</text>
</comment>
<dbReference type="PROSITE" id="PS00600">
    <property type="entry name" value="AA_TRANSFER_CLASS_3"/>
    <property type="match status" value="1"/>
</dbReference>
<sequence>MPLDRKPAPNDLSAFWMPFTANRQFKTAPRMLVAAQDMHYTAADGRQVLDGTAGLWCCNAGHGRPRITRAISEMAGTLDYAPSFQMGHPTAFELANRLVEIAPPEMEHVFYTNSGSEAVDTALKIALAYHRARGEGSRTRLIGRERGYHGVGFGGISVGGIVSNRRMFGTLLAGVDHLPHTHLPENRMTRGQPQHGAELADDLERIVALHGADTIAAVIVEPMAGSTGVLLPPKGYLERLREITRKHGILLIFDEVITGFGRLGSPFAAQHFGVVPDIMTCAKGLTNGVIPMGAVLTSGAIHDAFMQGPEHVIELFHGYTYSGNPISSAAGIATLETYIEDGLLTRAASLAGHWEKALHALADHPHVIDIRNMGLIGAIELAPIEGAPGKRAFDAFVRAFEAGILIRVTGDIIALSPPLTISEAQIDELMDTLGQVLKAG</sequence>
<dbReference type="Gene3D" id="3.90.1150.10">
    <property type="entry name" value="Aspartate Aminotransferase, domain 1"/>
    <property type="match status" value="1"/>
</dbReference>
<dbReference type="GO" id="GO:0030170">
    <property type="term" value="F:pyridoxal phosphate binding"/>
    <property type="evidence" value="ECO:0007669"/>
    <property type="project" value="InterPro"/>
</dbReference>
<dbReference type="InterPro" id="IPR015421">
    <property type="entry name" value="PyrdxlP-dep_Trfase_major"/>
</dbReference>
<dbReference type="OrthoDB" id="9801834at2"/>
<dbReference type="EMBL" id="FNXG01000001">
    <property type="protein sequence ID" value="SEH67163.1"/>
    <property type="molecule type" value="Genomic_DNA"/>
</dbReference>
<organism evidence="7 8">
    <name type="scientific">Paracoccus alkenifer</name>
    <dbReference type="NCBI Taxonomy" id="65735"/>
    <lineage>
        <taxon>Bacteria</taxon>
        <taxon>Pseudomonadati</taxon>
        <taxon>Pseudomonadota</taxon>
        <taxon>Alphaproteobacteria</taxon>
        <taxon>Rhodobacterales</taxon>
        <taxon>Paracoccaceae</taxon>
        <taxon>Paracoccus</taxon>
    </lineage>
</organism>
<keyword evidence="7" id="KW-0670">Pyruvate</keyword>
<dbReference type="InterPro" id="IPR015424">
    <property type="entry name" value="PyrdxlP-dep_Trfase"/>
</dbReference>
<dbReference type="SUPFAM" id="SSF53383">
    <property type="entry name" value="PLP-dependent transferases"/>
    <property type="match status" value="1"/>
</dbReference>
<evidence type="ECO:0000256" key="5">
    <source>
        <dbReference type="ARBA" id="ARBA00022898"/>
    </source>
</evidence>
<evidence type="ECO:0000256" key="6">
    <source>
        <dbReference type="RuleBase" id="RU003560"/>
    </source>
</evidence>
<dbReference type="Gene3D" id="3.40.640.10">
    <property type="entry name" value="Type I PLP-dependent aspartate aminotransferase-like (Major domain)"/>
    <property type="match status" value="1"/>
</dbReference>
<dbReference type="PANTHER" id="PTHR42684">
    <property type="entry name" value="ADENOSYLMETHIONINE-8-AMINO-7-OXONONANOATE AMINOTRANSFERASE"/>
    <property type="match status" value="1"/>
</dbReference>
<evidence type="ECO:0000256" key="2">
    <source>
        <dbReference type="ARBA" id="ARBA00008954"/>
    </source>
</evidence>
<dbReference type="Proteomes" id="UP000199125">
    <property type="component" value="Unassembled WGS sequence"/>
</dbReference>
<dbReference type="GO" id="GO:0004015">
    <property type="term" value="F:adenosylmethionine-8-amino-7-oxononanoate transaminase activity"/>
    <property type="evidence" value="ECO:0007669"/>
    <property type="project" value="TreeGrafter"/>
</dbReference>
<dbReference type="AlphaFoldDB" id="A0A1H6JX32"/>
<accession>A0A1H6JX32</accession>
<gene>
    <name evidence="7" type="ORF">SAMN04488075_0700</name>
</gene>
<dbReference type="STRING" id="65735.SAMN04488075_0700"/>
<evidence type="ECO:0000256" key="3">
    <source>
        <dbReference type="ARBA" id="ARBA00022576"/>
    </source>
</evidence>
<keyword evidence="8" id="KW-1185">Reference proteome</keyword>
<dbReference type="CDD" id="cd00610">
    <property type="entry name" value="OAT_like"/>
    <property type="match status" value="1"/>
</dbReference>
<evidence type="ECO:0000313" key="7">
    <source>
        <dbReference type="EMBL" id="SEH67163.1"/>
    </source>
</evidence>
<evidence type="ECO:0000256" key="1">
    <source>
        <dbReference type="ARBA" id="ARBA00001933"/>
    </source>
</evidence>
<dbReference type="FunFam" id="3.40.640.10:FF:000014">
    <property type="entry name" value="Adenosylmethionine-8-amino-7-oxononanoate aminotransferase, probable"/>
    <property type="match status" value="1"/>
</dbReference>
<dbReference type="RefSeq" id="WP_090845311.1">
    <property type="nucleotide sequence ID" value="NZ_FNXG01000001.1"/>
</dbReference>
<keyword evidence="3" id="KW-0032">Aminotransferase</keyword>
<evidence type="ECO:0000313" key="8">
    <source>
        <dbReference type="Proteomes" id="UP000199125"/>
    </source>
</evidence>
<name>A0A1H6JX32_9RHOB</name>
<comment type="cofactor">
    <cofactor evidence="1">
        <name>pyridoxal 5'-phosphate</name>
        <dbReference type="ChEBI" id="CHEBI:597326"/>
    </cofactor>
</comment>
<keyword evidence="4" id="KW-0808">Transferase</keyword>
<proteinExistence type="inferred from homology"/>
<dbReference type="PIRSF" id="PIRSF000521">
    <property type="entry name" value="Transaminase_4ab_Lys_Orn"/>
    <property type="match status" value="1"/>
</dbReference>
<dbReference type="InterPro" id="IPR049704">
    <property type="entry name" value="Aminotrans_3_PPA_site"/>
</dbReference>
<dbReference type="InterPro" id="IPR005814">
    <property type="entry name" value="Aminotrans_3"/>
</dbReference>
<keyword evidence="5 6" id="KW-0663">Pyridoxal phosphate</keyword>
<protein>
    <submittedName>
        <fullName evidence="7">Beta-alanine--pyruvate transaminase</fullName>
    </submittedName>
</protein>
<evidence type="ECO:0000256" key="4">
    <source>
        <dbReference type="ARBA" id="ARBA00022679"/>
    </source>
</evidence>
<dbReference type="GO" id="GO:0009102">
    <property type="term" value="P:biotin biosynthetic process"/>
    <property type="evidence" value="ECO:0007669"/>
    <property type="project" value="TreeGrafter"/>
</dbReference>
<reference evidence="8" key="1">
    <citation type="submission" date="2016-10" db="EMBL/GenBank/DDBJ databases">
        <authorList>
            <person name="Varghese N."/>
            <person name="Submissions S."/>
        </authorList>
    </citation>
    <scope>NUCLEOTIDE SEQUENCE [LARGE SCALE GENOMIC DNA]</scope>
    <source>
        <strain evidence="8">DSM 11593</strain>
    </source>
</reference>
<dbReference type="Pfam" id="PF00202">
    <property type="entry name" value="Aminotran_3"/>
    <property type="match status" value="1"/>
</dbReference>